<organism evidence="1 2">
    <name type="scientific">Imbroritus primus</name>
    <dbReference type="NCBI Taxonomy" id="3058603"/>
    <lineage>
        <taxon>Bacteria</taxon>
        <taxon>Pseudomonadati</taxon>
        <taxon>Pseudomonadota</taxon>
        <taxon>Betaproteobacteria</taxon>
        <taxon>Burkholderiales</taxon>
        <taxon>Burkholderiaceae</taxon>
        <taxon>Imbroritus</taxon>
    </lineage>
</organism>
<dbReference type="EMBL" id="AKCV02000011">
    <property type="protein sequence ID" value="TMS59282.1"/>
    <property type="molecule type" value="Genomic_DNA"/>
</dbReference>
<gene>
    <name evidence="1" type="ORF">MW7_003625</name>
</gene>
<evidence type="ECO:0000313" key="2">
    <source>
        <dbReference type="Proteomes" id="UP000004277"/>
    </source>
</evidence>
<keyword evidence="2" id="KW-1185">Reference proteome</keyword>
<dbReference type="Proteomes" id="UP000004277">
    <property type="component" value="Unassembled WGS sequence"/>
</dbReference>
<name>A0ACD3SSZ8_9BURK</name>
<comment type="caution">
    <text evidence="1">The sequence shown here is derived from an EMBL/GenBank/DDBJ whole genome shotgun (WGS) entry which is preliminary data.</text>
</comment>
<reference evidence="1" key="1">
    <citation type="submission" date="2019-05" db="EMBL/GenBank/DDBJ databases">
        <title>Revised genome assembly of Burkholderiaceae (previously Ralstonia) sp. PBA.</title>
        <authorList>
            <person name="Gan H.M."/>
        </authorList>
    </citation>
    <scope>NUCLEOTIDE SEQUENCE</scope>
    <source>
        <strain evidence="1">PBA</strain>
    </source>
</reference>
<accession>A0ACD3SSZ8</accession>
<protein>
    <submittedName>
        <fullName evidence="1">SEL1-like repeat protein</fullName>
    </submittedName>
</protein>
<proteinExistence type="predicted"/>
<sequence>MATRHLIKIRGLARRGDAAAQVELARLYLSGTPGLTPSISAALIWLERAARQGHAEARELIGKRIPLEAALAHGDPAFLLNCYQAAAAAGCTTANQTLAQWLLDTSPAPEHAGALAQAAAWARQAADRGDADAAALLVRAFAAGRLPPLYREEPAHYQRLAATADQPQAAPADFTTILTLLHKPELSASEARALLQYYLQALHGQGPDADAVHALHRAAQAGIADAQFHYGLWLGKFDAEGQRVKLTRALGVPKVGPALSWLRQAAEQHHGDAWFVLAMLHRNARYACHDQAQYLYCLHRATRLGCTRAQTYLGRKLWRNRRAGLDQLTEAAYWLWRAAQAGDPEAQALLPKAIGHAPATSPWHPLLHYLDTFRKHAISEHLGVRLRLAAAFGLNTAEMLWLDPHDARREHCLVVDISARHATHAPRLIAIETVEQQARLDHFVTLPSAQPMAHGPDGQLAEELAALLAAARRDGMPLTLPDPVTPHGLIDVSPDQRGR</sequence>
<evidence type="ECO:0000313" key="1">
    <source>
        <dbReference type="EMBL" id="TMS59282.1"/>
    </source>
</evidence>